<dbReference type="RefSeq" id="WP_214165924.1">
    <property type="nucleotide sequence ID" value="NZ_JABLUU010000036.1"/>
</dbReference>
<protein>
    <submittedName>
        <fullName evidence="3">DUF262 domain-containing protein</fullName>
    </submittedName>
</protein>
<keyword evidence="4" id="KW-1185">Reference proteome</keyword>
<sequence length="669" mass="78705">MQNVKSEWCTLKSIVDHDPTEAWFFNVPLYQRLYVWGDEQISTLLNDIANACERQDAQFFLGGILVVETTTEQERGAKQRTFDLIDGQQRFTTLFLLSQSPGWRRALSAFGRVERNGGFASRLNFSVRPDVNRYFEATLQDPQNALATVPNTQCMQNARQVMTGFREKRALDEAGIGKIARYIYENVRFVCTEVPRRMDLNKLFEVINVRGVQLQHHEILKARLLHAIPAEERQRYAALWDACADMKGFVDQTLRQGRDKLSGSALATLYTQQKLACAPSVRDLLARQEALQETDDSLSGYRSLAQIADADHEKTIQKEQVEGDNHWADSIIGFPLFLLHVLRIWLYENSRKDLDRILDRDLTKIFEEFFFSSETPQQQEQDAKGFVDLVWTIRVLWDATIIKWAEAEIRSESRPDRIHMLCKTSVSGERTTRNLTRSINYQENAELSLLQSMLYHTQENTTQYWMTPYLYYVYKNQNSPSDYYLKYLRHLDNYLLGEETDEPLVKRTRSFMEHPWRTGQLTDFADYLRGKHGVHFRHYWFYKLDFVLWHSAHRSDAQEEWKNFRFTAKNSVEHISPQQPQPTDYNIVSPDNRDDFGNLVLLSGGINSEYSNRPFNEKKIKFENIKKHGRIESLKMDLIYQNAQWNDEVMERHRESMIKYLENYYREDI</sequence>
<dbReference type="EMBL" id="JABLUU010000036">
    <property type="protein sequence ID" value="MBT0676918.1"/>
    <property type="molecule type" value="Genomic_DNA"/>
</dbReference>
<accession>A0ABS5SRZ5</accession>
<dbReference type="InterPro" id="IPR004919">
    <property type="entry name" value="GmrSD_N"/>
</dbReference>
<dbReference type="PANTHER" id="PTHR35149:SF2">
    <property type="entry name" value="DUF262 DOMAIN-CONTAINING PROTEIN"/>
    <property type="match status" value="1"/>
</dbReference>
<feature type="domain" description="GmrSD restriction endonucleases N-terminal" evidence="1">
    <location>
        <begin position="21"/>
        <end position="225"/>
    </location>
</feature>
<dbReference type="Pfam" id="PF03235">
    <property type="entry name" value="GmrSD_N"/>
    <property type="match status" value="1"/>
</dbReference>
<comment type="caution">
    <text evidence="3">The sequence shown here is derived from an EMBL/GenBank/DDBJ whole genome shotgun (WGS) entry which is preliminary data.</text>
</comment>
<organism evidence="3 4">
    <name type="scientific">Komagataeibacter oboediens</name>
    <dbReference type="NCBI Taxonomy" id="65958"/>
    <lineage>
        <taxon>Bacteria</taxon>
        <taxon>Pseudomonadati</taxon>
        <taxon>Pseudomonadota</taxon>
        <taxon>Alphaproteobacteria</taxon>
        <taxon>Acetobacterales</taxon>
        <taxon>Acetobacteraceae</taxon>
        <taxon>Komagataeibacter</taxon>
    </lineage>
</organism>
<dbReference type="PANTHER" id="PTHR35149">
    <property type="entry name" value="SLL5132 PROTEIN"/>
    <property type="match status" value="1"/>
</dbReference>
<dbReference type="InterPro" id="IPR011089">
    <property type="entry name" value="GmrSD_C"/>
</dbReference>
<dbReference type="Pfam" id="PF07510">
    <property type="entry name" value="GmrSD_C"/>
    <property type="match status" value="1"/>
</dbReference>
<evidence type="ECO:0000313" key="3">
    <source>
        <dbReference type="EMBL" id="MBT0676918.1"/>
    </source>
</evidence>
<evidence type="ECO:0000313" key="4">
    <source>
        <dbReference type="Proteomes" id="UP001519538"/>
    </source>
</evidence>
<proteinExistence type="predicted"/>
<dbReference type="Proteomes" id="UP001519538">
    <property type="component" value="Unassembled WGS sequence"/>
</dbReference>
<feature type="domain" description="GmrSD restriction endonucleases C-terminal" evidence="2">
    <location>
        <begin position="526"/>
        <end position="659"/>
    </location>
</feature>
<evidence type="ECO:0000259" key="2">
    <source>
        <dbReference type="Pfam" id="PF07510"/>
    </source>
</evidence>
<evidence type="ECO:0000259" key="1">
    <source>
        <dbReference type="Pfam" id="PF03235"/>
    </source>
</evidence>
<dbReference type="GeneID" id="79189291"/>
<name>A0ABS5SRZ5_9PROT</name>
<reference evidence="3 4" key="1">
    <citation type="journal article" date="2021" name="Astrobiology">
        <title>Bacterial Cellulose Retains Robustness but Its Synthesis Declines After Exposure to a Mars-Like Environment Simulated Outside the International Space Station.</title>
        <authorList>
            <person name="Orlovska I."/>
            <person name="Podolich O."/>
            <person name="Kukharenko O."/>
            <person name="Zaets I."/>
            <person name="Reva O."/>
            <person name="Khirunenko L."/>
            <person name="Zmejkoski D."/>
            <person name="Rogalsky S."/>
            <person name="Barh D."/>
            <person name="Tiwari S."/>
            <person name="Kumavath R."/>
            <person name="Goes-Neto A."/>
            <person name="Azevedo V."/>
            <person name="Brenig B."/>
            <person name="Ghosh P."/>
            <person name="de Vera J.P."/>
            <person name="Kozyrovska N."/>
        </authorList>
    </citation>
    <scope>NUCLEOTIDE SEQUENCE [LARGE SCALE GENOMIC DNA]</scope>
    <source>
        <strain evidence="3 4">IMBG 311</strain>
    </source>
</reference>
<gene>
    <name evidence="3" type="ORF">HNO79_16240</name>
</gene>